<evidence type="ECO:0000313" key="2">
    <source>
        <dbReference type="Proteomes" id="UP000765509"/>
    </source>
</evidence>
<reference evidence="1" key="1">
    <citation type="submission" date="2021-03" db="EMBL/GenBank/DDBJ databases">
        <title>Draft genome sequence of rust myrtle Austropuccinia psidii MF-1, a brazilian biotype.</title>
        <authorList>
            <person name="Quecine M.C."/>
            <person name="Pachon D.M.R."/>
            <person name="Bonatelli M.L."/>
            <person name="Correr F.H."/>
            <person name="Franceschini L.M."/>
            <person name="Leite T.F."/>
            <person name="Margarido G.R.A."/>
            <person name="Almeida C.A."/>
            <person name="Ferrarezi J.A."/>
            <person name="Labate C.A."/>
        </authorList>
    </citation>
    <scope>NUCLEOTIDE SEQUENCE</scope>
    <source>
        <strain evidence="1">MF-1</strain>
    </source>
</reference>
<dbReference type="AlphaFoldDB" id="A0A9Q3PF51"/>
<evidence type="ECO:0000313" key="1">
    <source>
        <dbReference type="EMBL" id="MBW0557766.1"/>
    </source>
</evidence>
<protein>
    <submittedName>
        <fullName evidence="1">Uncharacterized protein</fullName>
    </submittedName>
</protein>
<name>A0A9Q3PF51_9BASI</name>
<proteinExistence type="predicted"/>
<gene>
    <name evidence="1" type="ORF">O181_097481</name>
</gene>
<organism evidence="1 2">
    <name type="scientific">Austropuccinia psidii MF-1</name>
    <dbReference type="NCBI Taxonomy" id="1389203"/>
    <lineage>
        <taxon>Eukaryota</taxon>
        <taxon>Fungi</taxon>
        <taxon>Dikarya</taxon>
        <taxon>Basidiomycota</taxon>
        <taxon>Pucciniomycotina</taxon>
        <taxon>Pucciniomycetes</taxon>
        <taxon>Pucciniales</taxon>
        <taxon>Sphaerophragmiaceae</taxon>
        <taxon>Austropuccinia</taxon>
    </lineage>
</organism>
<dbReference type="EMBL" id="AVOT02065778">
    <property type="protein sequence ID" value="MBW0557766.1"/>
    <property type="molecule type" value="Genomic_DNA"/>
</dbReference>
<keyword evidence="2" id="KW-1185">Reference proteome</keyword>
<sequence length="98" mass="10552">MAHGRRPLLSSHTFPPGIPVGISPLEFPRKAKLMFGGMPPNIPHLPTQEDPHSEILLSTATIAHKYGCMPLICPSTLSCYNPLNIGYVDVNLGPPNLG</sequence>
<comment type="caution">
    <text evidence="1">The sequence shown here is derived from an EMBL/GenBank/DDBJ whole genome shotgun (WGS) entry which is preliminary data.</text>
</comment>
<dbReference type="Proteomes" id="UP000765509">
    <property type="component" value="Unassembled WGS sequence"/>
</dbReference>
<accession>A0A9Q3PF51</accession>